<evidence type="ECO:0000313" key="2">
    <source>
        <dbReference type="EMBL" id="RED93647.1"/>
    </source>
</evidence>
<dbReference type="Pfam" id="PF01323">
    <property type="entry name" value="DSBA"/>
    <property type="match status" value="1"/>
</dbReference>
<name>A0A3D9KXI0_MARFU</name>
<dbReference type="RefSeq" id="WP_115869877.1">
    <property type="nucleotide sequence ID" value="NZ_QREG01000024.1"/>
</dbReference>
<dbReference type="InterPro" id="IPR001853">
    <property type="entry name" value="DSBA-like_thioredoxin_dom"/>
</dbReference>
<dbReference type="InterPro" id="IPR036249">
    <property type="entry name" value="Thioredoxin-like_sf"/>
</dbReference>
<accession>A0A3D9KXI0</accession>
<dbReference type="CDD" id="cd03025">
    <property type="entry name" value="DsbA_FrnE_like"/>
    <property type="match status" value="1"/>
</dbReference>
<dbReference type="GO" id="GO:0016491">
    <property type="term" value="F:oxidoreductase activity"/>
    <property type="evidence" value="ECO:0007669"/>
    <property type="project" value="InterPro"/>
</dbReference>
<proteinExistence type="predicted"/>
<organism evidence="2 3">
    <name type="scientific">Marinoscillum furvescens DSM 4134</name>
    <dbReference type="NCBI Taxonomy" id="1122208"/>
    <lineage>
        <taxon>Bacteria</taxon>
        <taxon>Pseudomonadati</taxon>
        <taxon>Bacteroidota</taxon>
        <taxon>Cytophagia</taxon>
        <taxon>Cytophagales</taxon>
        <taxon>Reichenbachiellaceae</taxon>
        <taxon>Marinoscillum</taxon>
    </lineage>
</organism>
<reference evidence="2 3" key="1">
    <citation type="submission" date="2018-07" db="EMBL/GenBank/DDBJ databases">
        <title>Genomic Encyclopedia of Type Strains, Phase IV (KMG-IV): sequencing the most valuable type-strain genomes for metagenomic binning, comparative biology and taxonomic classification.</title>
        <authorList>
            <person name="Goeker M."/>
        </authorList>
    </citation>
    <scope>NUCLEOTIDE SEQUENCE [LARGE SCALE GENOMIC DNA]</scope>
    <source>
        <strain evidence="2 3">DSM 4134</strain>
    </source>
</reference>
<keyword evidence="3" id="KW-1185">Reference proteome</keyword>
<evidence type="ECO:0000259" key="1">
    <source>
        <dbReference type="Pfam" id="PF01323"/>
    </source>
</evidence>
<dbReference type="EMBL" id="QREG01000024">
    <property type="protein sequence ID" value="RED93647.1"/>
    <property type="molecule type" value="Genomic_DNA"/>
</dbReference>
<dbReference type="SUPFAM" id="SSF52833">
    <property type="entry name" value="Thioredoxin-like"/>
    <property type="match status" value="1"/>
</dbReference>
<dbReference type="PANTHER" id="PTHR13887:SF54">
    <property type="entry name" value="DSBA FAMILY PROTEIN"/>
    <property type="match status" value="1"/>
</dbReference>
<feature type="domain" description="DSBA-like thioredoxin" evidence="1">
    <location>
        <begin position="5"/>
        <end position="181"/>
    </location>
</feature>
<dbReference type="Proteomes" id="UP000256779">
    <property type="component" value="Unassembled WGS sequence"/>
</dbReference>
<sequence length="215" mass="24236">MKGQILYFFDPLCGWCYGFGQTMEDFYHQHKAQHDFEAIAGGMVTNERIAPYHTMADYITGVKPQLEQTTGQPISDAYEKNLLHSKILMDSVPPSKALVVYKKLQAEGSIAFAHALQRMHFSEGKDYNDLGNYVQLAEDFELDGEEFLALMQAEATADAVSQEFAWTQQVGIQGFPTVVIGFDRDFYLLSRGYAPTDVLNENMKRALEAHTNKST</sequence>
<gene>
    <name evidence="2" type="ORF">C7460_12457</name>
</gene>
<evidence type="ECO:0000313" key="3">
    <source>
        <dbReference type="Proteomes" id="UP000256779"/>
    </source>
</evidence>
<dbReference type="Gene3D" id="1.10.472.60">
    <property type="entry name" value="putative protein disulfide isomerase domain"/>
    <property type="match status" value="1"/>
</dbReference>
<comment type="caution">
    <text evidence="2">The sequence shown here is derived from an EMBL/GenBank/DDBJ whole genome shotgun (WGS) entry which is preliminary data.</text>
</comment>
<dbReference type="OrthoDB" id="9813770at2"/>
<dbReference type="Gene3D" id="3.40.30.10">
    <property type="entry name" value="Glutaredoxin"/>
    <property type="match status" value="1"/>
</dbReference>
<dbReference type="AlphaFoldDB" id="A0A3D9KXI0"/>
<protein>
    <recommendedName>
        <fullName evidence="1">DSBA-like thioredoxin domain-containing protein</fullName>
    </recommendedName>
</protein>
<dbReference type="PANTHER" id="PTHR13887">
    <property type="entry name" value="GLUTATHIONE S-TRANSFERASE KAPPA"/>
    <property type="match status" value="1"/>
</dbReference>